<dbReference type="RefSeq" id="WP_145953214.1">
    <property type="nucleotide sequence ID" value="NZ_JAVIXS010000001.1"/>
</dbReference>
<evidence type="ECO:0008006" key="3">
    <source>
        <dbReference type="Google" id="ProtNLM"/>
    </source>
</evidence>
<accession>A0ABU1E109</accession>
<organism evidence="1 2">
    <name type="scientific">Chryseobacterium metallicongregator</name>
    <dbReference type="NCBI Taxonomy" id="3073042"/>
    <lineage>
        <taxon>Bacteria</taxon>
        <taxon>Pseudomonadati</taxon>
        <taxon>Bacteroidota</taxon>
        <taxon>Flavobacteriia</taxon>
        <taxon>Flavobacteriales</taxon>
        <taxon>Weeksellaceae</taxon>
        <taxon>Chryseobacterium group</taxon>
        <taxon>Chryseobacterium</taxon>
    </lineage>
</organism>
<dbReference type="PROSITE" id="PS51257">
    <property type="entry name" value="PROKAR_LIPOPROTEIN"/>
    <property type="match status" value="1"/>
</dbReference>
<reference evidence="1 2" key="1">
    <citation type="submission" date="2023-08" db="EMBL/GenBank/DDBJ databases">
        <authorList>
            <person name="Maltman C."/>
        </authorList>
    </citation>
    <scope>NUCLEOTIDE SEQUENCE [LARGE SCALE GENOMIC DNA]</scope>
    <source>
        <strain evidence="1 2">ES2</strain>
    </source>
</reference>
<evidence type="ECO:0000313" key="2">
    <source>
        <dbReference type="Proteomes" id="UP001260959"/>
    </source>
</evidence>
<sequence length="315" mass="36307">MMKPFLILISLFSLSCKEDNSKQTQNISNSQKTNVEINKSFVISCGSGCALTYTAENILQNDDTSIKVKFKVEMHTDEKLSDSYYENYLFSYDKNKEIEKITIEGKNENILSNLMPDAQDSFREFAAEIINRSIHVSQQKGKPANKTDLSTAKSCEFKNLSNKYKFILEAEEYKNEKEQKYPTSAWIIVTNKKNGKSQEIHYEPNSWTSYQDLPCTNFFVKDFNFDDLEDFAIVWDQGGVEKLYEYYLQDKNGNFSAVETFPLQHGILAENIDVANKTITTQSIIGCCHININKYKLNSNTTWDISSEQQELKKK</sequence>
<evidence type="ECO:0000313" key="1">
    <source>
        <dbReference type="EMBL" id="MDR4951331.1"/>
    </source>
</evidence>
<comment type="caution">
    <text evidence="1">The sequence shown here is derived from an EMBL/GenBank/DDBJ whole genome shotgun (WGS) entry which is preliminary data.</text>
</comment>
<name>A0ABU1E109_9FLAO</name>
<keyword evidence="2" id="KW-1185">Reference proteome</keyword>
<dbReference type="NCBIfam" id="NF047539">
    <property type="entry name" value="XAC2610_fam"/>
    <property type="match status" value="1"/>
</dbReference>
<protein>
    <recommendedName>
        <fullName evidence="3">Lipoprotein</fullName>
    </recommendedName>
</protein>
<proteinExistence type="predicted"/>
<dbReference type="Proteomes" id="UP001260959">
    <property type="component" value="Unassembled WGS sequence"/>
</dbReference>
<gene>
    <name evidence="1" type="ORF">REB14_03905</name>
</gene>
<dbReference type="InterPro" id="IPR058087">
    <property type="entry name" value="XAC2610_dom"/>
</dbReference>
<dbReference type="EMBL" id="JAVIXS010000001">
    <property type="protein sequence ID" value="MDR4951331.1"/>
    <property type="molecule type" value="Genomic_DNA"/>
</dbReference>